<dbReference type="InterPro" id="IPR035959">
    <property type="entry name" value="RutC-like_sf"/>
</dbReference>
<gene>
    <name evidence="1" type="ORF">ACFOGJ_07410</name>
</gene>
<dbReference type="PANTHER" id="PTHR43857">
    <property type="entry name" value="BLR7761 PROTEIN"/>
    <property type="match status" value="1"/>
</dbReference>
<dbReference type="GO" id="GO:0016787">
    <property type="term" value="F:hydrolase activity"/>
    <property type="evidence" value="ECO:0007669"/>
    <property type="project" value="UniProtKB-KW"/>
</dbReference>
<sequence>MTGDRSFIIPDANAWCRDMPASSAVRCGDLLFIAGQVSADAKLRPLARGDVRRQARNAFARIAEILAAEGGSMDDVLDVMAFVKDPRDMDAVLSVAAEHFPDEGPAWSLAGMVGSYRPELLVSIRAIAHLGPGRRRGVTPPRMGWMRGLPISAAAAKGDHVFTSGLVAADSRGLPVSPGDHFAQARYAYDRLKEVLAEAGSGLHDVIDMIAFNHDARGMDAAVGTWCDETIADTAVAEAPTYTAIGMTGLWRSGMVGAFRAIADLSAGPRVAHNLPSVHWHAERNSGATRKAGGRLVGIAGQVASDGQRNIVGRGDPASQARYCFSQIQGVLEKHGAGLEHLVEVTSFHKDVRDWEAVMAAAADIFPAGAGPAWTPVGCTGLYLEGYQHEIYALAMLPG</sequence>
<accession>A0ABV7KXB1</accession>
<dbReference type="Proteomes" id="UP001595528">
    <property type="component" value="Unassembled WGS sequence"/>
</dbReference>
<evidence type="ECO:0000313" key="1">
    <source>
        <dbReference type="EMBL" id="MFC3227050.1"/>
    </source>
</evidence>
<evidence type="ECO:0000313" key="2">
    <source>
        <dbReference type="Proteomes" id="UP001595528"/>
    </source>
</evidence>
<comment type="caution">
    <text evidence="1">The sequence shown here is derived from an EMBL/GenBank/DDBJ whole genome shotgun (WGS) entry which is preliminary data.</text>
</comment>
<proteinExistence type="predicted"/>
<dbReference type="Pfam" id="PF01042">
    <property type="entry name" value="Ribonuc_L-PSP"/>
    <property type="match status" value="3"/>
</dbReference>
<keyword evidence="2" id="KW-1185">Reference proteome</keyword>
<name>A0ABV7KXB1_9PROT</name>
<protein>
    <submittedName>
        <fullName evidence="1">Rid family hydrolase</fullName>
    </submittedName>
</protein>
<dbReference type="SUPFAM" id="SSF55298">
    <property type="entry name" value="YjgF-like"/>
    <property type="match status" value="3"/>
</dbReference>
<organism evidence="1 2">
    <name type="scientific">Marinibaculum pumilum</name>
    <dbReference type="NCBI Taxonomy" id="1766165"/>
    <lineage>
        <taxon>Bacteria</taxon>
        <taxon>Pseudomonadati</taxon>
        <taxon>Pseudomonadota</taxon>
        <taxon>Alphaproteobacteria</taxon>
        <taxon>Rhodospirillales</taxon>
        <taxon>Rhodospirillaceae</taxon>
        <taxon>Marinibaculum</taxon>
    </lineage>
</organism>
<dbReference type="Gene3D" id="3.30.1330.40">
    <property type="entry name" value="RutC-like"/>
    <property type="match status" value="3"/>
</dbReference>
<dbReference type="EMBL" id="JBHRTR010000019">
    <property type="protein sequence ID" value="MFC3227050.1"/>
    <property type="molecule type" value="Genomic_DNA"/>
</dbReference>
<dbReference type="InterPro" id="IPR006175">
    <property type="entry name" value="YjgF/YER057c/UK114"/>
</dbReference>
<dbReference type="PANTHER" id="PTHR43857:SF1">
    <property type="entry name" value="YJGH FAMILY PROTEIN"/>
    <property type="match status" value="1"/>
</dbReference>
<reference evidence="2" key="1">
    <citation type="journal article" date="2019" name="Int. J. Syst. Evol. Microbiol.">
        <title>The Global Catalogue of Microorganisms (GCM) 10K type strain sequencing project: providing services to taxonomists for standard genome sequencing and annotation.</title>
        <authorList>
            <consortium name="The Broad Institute Genomics Platform"/>
            <consortium name="The Broad Institute Genome Sequencing Center for Infectious Disease"/>
            <person name="Wu L."/>
            <person name="Ma J."/>
        </authorList>
    </citation>
    <scope>NUCLEOTIDE SEQUENCE [LARGE SCALE GENOMIC DNA]</scope>
    <source>
        <strain evidence="2">KCTC 42964</strain>
    </source>
</reference>
<keyword evidence="1" id="KW-0378">Hydrolase</keyword>
<dbReference type="RefSeq" id="WP_379899211.1">
    <property type="nucleotide sequence ID" value="NZ_JBHRTR010000019.1"/>
</dbReference>